<reference evidence="3" key="1">
    <citation type="journal article" date="2014" name="Nucleic Acids Res.">
        <title>The evolutionary dynamics of variant antigen genes in Babesia reveal a history of genomic innovation underlying host-parasite interaction.</title>
        <authorList>
            <person name="Jackson A.P."/>
            <person name="Otto T.D."/>
            <person name="Darby A."/>
            <person name="Ramaprasad A."/>
            <person name="Xia D."/>
            <person name="Echaide I.E."/>
            <person name="Farber M."/>
            <person name="Gahlot S."/>
            <person name="Gamble J."/>
            <person name="Gupta D."/>
            <person name="Gupta Y."/>
            <person name="Jackson L."/>
            <person name="Malandrin L."/>
            <person name="Malas T.B."/>
            <person name="Moussa E."/>
            <person name="Nair M."/>
            <person name="Reid A.J."/>
            <person name="Sanders M."/>
            <person name="Sharma J."/>
            <person name="Tracey A."/>
            <person name="Quail M.A."/>
            <person name="Weir W."/>
            <person name="Wastling J.M."/>
            <person name="Hall N."/>
            <person name="Willadsen P."/>
            <person name="Lingelbach K."/>
            <person name="Shiels B."/>
            <person name="Tait A."/>
            <person name="Berriman M."/>
            <person name="Allred D.R."/>
            <person name="Pain A."/>
        </authorList>
    </citation>
    <scope>NUCLEOTIDE SEQUENCE [LARGE SCALE GENOMIC DNA]</scope>
    <source>
        <strain evidence="3">Bond</strain>
    </source>
</reference>
<dbReference type="OrthoDB" id="366442at2759"/>
<evidence type="ECO:0000256" key="1">
    <source>
        <dbReference type="SAM" id="MobiDB-lite"/>
    </source>
</evidence>
<accession>A0A061DA83</accession>
<feature type="compositionally biased region" description="Basic and acidic residues" evidence="1">
    <location>
        <begin position="98"/>
        <end position="135"/>
    </location>
</feature>
<sequence>MNYGGKACFLLFTVAWLGVTANAVWYCVTLKWAFDAPADCFGRGLDSFGKCLPFPRPAKPAKGTIPSPGGLGTDTYKGLEQKPAKAKPLEGQESVTKNVKEEKTLHPVPLPEKEKLPEGGGGESHDQGHEGKIEATHVIPDPLEKTLESPEAVPKVIPEPAVKKPAQGKQKKKKEKTPRRSVRPDGLGDDWD</sequence>
<dbReference type="AlphaFoldDB" id="A0A061DA83"/>
<dbReference type="KEGG" id="bbig:BBBOND_0313550"/>
<organism evidence="2 3">
    <name type="scientific">Babesia bigemina</name>
    <dbReference type="NCBI Taxonomy" id="5866"/>
    <lineage>
        <taxon>Eukaryota</taxon>
        <taxon>Sar</taxon>
        <taxon>Alveolata</taxon>
        <taxon>Apicomplexa</taxon>
        <taxon>Aconoidasida</taxon>
        <taxon>Piroplasmida</taxon>
        <taxon>Babesiidae</taxon>
        <taxon>Babesia</taxon>
    </lineage>
</organism>
<dbReference type="VEuPathDB" id="PiroplasmaDB:BBBOND_0313550"/>
<feature type="compositionally biased region" description="Basic residues" evidence="1">
    <location>
        <begin position="169"/>
        <end position="181"/>
    </location>
</feature>
<name>A0A061DA83_BABBI</name>
<dbReference type="Proteomes" id="UP000033188">
    <property type="component" value="Chromosome 3"/>
</dbReference>
<gene>
    <name evidence="2" type="ORF">BBBOND_0313550</name>
</gene>
<evidence type="ECO:0000313" key="3">
    <source>
        <dbReference type="Proteomes" id="UP000033188"/>
    </source>
</evidence>
<keyword evidence="3" id="KW-1185">Reference proteome</keyword>
<protein>
    <submittedName>
        <fullName evidence="2">Uncharacterized protein</fullName>
    </submittedName>
</protein>
<proteinExistence type="predicted"/>
<feature type="region of interest" description="Disordered" evidence="1">
    <location>
        <begin position="60"/>
        <end position="192"/>
    </location>
</feature>
<feature type="compositionally biased region" description="Basic and acidic residues" evidence="1">
    <location>
        <begin position="77"/>
        <end position="90"/>
    </location>
</feature>
<dbReference type="EMBL" id="LK391709">
    <property type="protein sequence ID" value="CDR97453.1"/>
    <property type="molecule type" value="Genomic_DNA"/>
</dbReference>
<dbReference type="GeneID" id="24565994"/>
<evidence type="ECO:0000313" key="2">
    <source>
        <dbReference type="EMBL" id="CDR97453.1"/>
    </source>
</evidence>
<dbReference type="RefSeq" id="XP_012769639.1">
    <property type="nucleotide sequence ID" value="XM_012914185.1"/>
</dbReference>